<feature type="region of interest" description="Disordered" evidence="1">
    <location>
        <begin position="81"/>
        <end position="132"/>
    </location>
</feature>
<reference evidence="3" key="1">
    <citation type="submission" date="2020-05" db="EMBL/GenBank/DDBJ databases">
        <authorList>
            <person name="Chiriac C."/>
            <person name="Salcher M."/>
            <person name="Ghai R."/>
            <person name="Kavagutti S V."/>
        </authorList>
    </citation>
    <scope>NUCLEOTIDE SEQUENCE</scope>
</reference>
<feature type="compositionally biased region" description="Basic and acidic residues" evidence="1">
    <location>
        <begin position="121"/>
        <end position="132"/>
    </location>
</feature>
<dbReference type="CDD" id="cd00198">
    <property type="entry name" value="vWFA"/>
    <property type="match status" value="1"/>
</dbReference>
<dbReference type="InterPro" id="IPR036465">
    <property type="entry name" value="vWFA_dom_sf"/>
</dbReference>
<dbReference type="PIRSF" id="PIRSF010256">
    <property type="entry name" value="CoxE_vWa"/>
    <property type="match status" value="1"/>
</dbReference>
<evidence type="ECO:0000259" key="2">
    <source>
        <dbReference type="SMART" id="SM00327"/>
    </source>
</evidence>
<gene>
    <name evidence="3" type="ORF">UFOPK3610_00880</name>
</gene>
<sequence length="395" mass="43040">MVLAEIAAAFGHALHARGIPVSPERSARFAECLNLASPTTSHQVYWVGRVTLLSAQAQIPIYDDAFNMYFNGEMSLSDLRSEVEIEPSSATPSVTEDSPDPGDEGSSSARTSPSPSAARDASGERDDGNSIRAKASSDEYLLERDFAACSEEELALIRQLVDRLPLSPPMRKARRERRHHRGTRLDIRATLRRAHRTGGEPLHLVRRRTTTTPRRVVLIADVSGSMEPYARIYLHLMRGAVRALGAECFVFSTRLTRLTRLLANDSVDTAYARVGRTATDWSGGTLIGSALSTFIDEHGRRGIARGAVVVVVSDGWDTGNPDDVGLAMSRLARMAHHIIWVNPRSSSVGFQPLVRGMAAAMPYVDTLVSGHSLGALQKVMDAVAAATERRQPSYV</sequence>
<proteinExistence type="predicted"/>
<protein>
    <submittedName>
        <fullName evidence="3">Unannotated protein</fullName>
    </submittedName>
</protein>
<dbReference type="SMART" id="SM00327">
    <property type="entry name" value="VWA"/>
    <property type="match status" value="1"/>
</dbReference>
<organism evidence="3">
    <name type="scientific">freshwater metagenome</name>
    <dbReference type="NCBI Taxonomy" id="449393"/>
    <lineage>
        <taxon>unclassified sequences</taxon>
        <taxon>metagenomes</taxon>
        <taxon>ecological metagenomes</taxon>
    </lineage>
</organism>
<name>A0A6J7GZH1_9ZZZZ</name>
<evidence type="ECO:0000313" key="3">
    <source>
        <dbReference type="EMBL" id="CAB4912158.1"/>
    </source>
</evidence>
<dbReference type="PANTHER" id="PTHR39338">
    <property type="entry name" value="BLL5662 PROTEIN-RELATED"/>
    <property type="match status" value="1"/>
</dbReference>
<dbReference type="SUPFAM" id="SSF53300">
    <property type="entry name" value="vWA-like"/>
    <property type="match status" value="1"/>
</dbReference>
<dbReference type="Pfam" id="PF05762">
    <property type="entry name" value="VWA_CoxE"/>
    <property type="match status" value="1"/>
</dbReference>
<evidence type="ECO:0000256" key="1">
    <source>
        <dbReference type="SAM" id="MobiDB-lite"/>
    </source>
</evidence>
<accession>A0A6J7GZH1</accession>
<dbReference type="Gene3D" id="3.40.50.410">
    <property type="entry name" value="von Willebrand factor, type A domain"/>
    <property type="match status" value="1"/>
</dbReference>
<dbReference type="InterPro" id="IPR011195">
    <property type="entry name" value="UCP010256"/>
</dbReference>
<dbReference type="PANTHER" id="PTHR39338:SF6">
    <property type="entry name" value="BLL5662 PROTEIN"/>
    <property type="match status" value="1"/>
</dbReference>
<feature type="compositionally biased region" description="Low complexity" evidence="1">
    <location>
        <begin position="104"/>
        <end position="120"/>
    </location>
</feature>
<feature type="domain" description="VWFA" evidence="2">
    <location>
        <begin position="213"/>
        <end position="378"/>
    </location>
</feature>
<dbReference type="InterPro" id="IPR008912">
    <property type="entry name" value="Uncharacterised_CoxE"/>
</dbReference>
<dbReference type="EMBL" id="CAFBMR010000027">
    <property type="protein sequence ID" value="CAB4912158.1"/>
    <property type="molecule type" value="Genomic_DNA"/>
</dbReference>
<dbReference type="InterPro" id="IPR002035">
    <property type="entry name" value="VWF_A"/>
</dbReference>
<dbReference type="AlphaFoldDB" id="A0A6J7GZH1"/>